<gene>
    <name evidence="2" type="ORF">CYMTET_26045</name>
</gene>
<name>A0AAE0FT70_9CHLO</name>
<reference evidence="2 3" key="1">
    <citation type="journal article" date="2015" name="Genome Biol. Evol.">
        <title>Comparative Genomics of a Bacterivorous Green Alga Reveals Evolutionary Causalities and Consequences of Phago-Mixotrophic Mode of Nutrition.</title>
        <authorList>
            <person name="Burns J.A."/>
            <person name="Paasch A."/>
            <person name="Narechania A."/>
            <person name="Kim E."/>
        </authorList>
    </citation>
    <scope>NUCLEOTIDE SEQUENCE [LARGE SCALE GENOMIC DNA]</scope>
    <source>
        <strain evidence="2 3">PLY_AMNH</strain>
    </source>
</reference>
<dbReference type="Proteomes" id="UP001190700">
    <property type="component" value="Unassembled WGS sequence"/>
</dbReference>
<dbReference type="AlphaFoldDB" id="A0AAE0FT70"/>
<feature type="region of interest" description="Disordered" evidence="1">
    <location>
        <begin position="143"/>
        <end position="190"/>
    </location>
</feature>
<evidence type="ECO:0000256" key="1">
    <source>
        <dbReference type="SAM" id="MobiDB-lite"/>
    </source>
</evidence>
<accession>A0AAE0FT70</accession>
<dbReference type="EMBL" id="LGRX02014046">
    <property type="protein sequence ID" value="KAK3265257.1"/>
    <property type="molecule type" value="Genomic_DNA"/>
</dbReference>
<keyword evidence="3" id="KW-1185">Reference proteome</keyword>
<evidence type="ECO:0000313" key="2">
    <source>
        <dbReference type="EMBL" id="KAK3265257.1"/>
    </source>
</evidence>
<comment type="caution">
    <text evidence="2">The sequence shown here is derived from an EMBL/GenBank/DDBJ whole genome shotgun (WGS) entry which is preliminary data.</text>
</comment>
<sequence length="190" mass="21161">MYDALNKKSNSSTRYEFLVLGPALSYFHDVVAECNLTLDESEDGDLSYDNLYKRLHAVANSIHGVYAMLCNRWTMVELRAQLEQEPGSSPRGGNEALRAKLQFVENKVYQAADGVVADEVLQQWLNDFDKTKGKALLNSAAKNAANADARFGRDQRDQCWRDRKKNDEEKDKKPSGKGGKGRGAKPSADG</sequence>
<protein>
    <submittedName>
        <fullName evidence="2">Uncharacterized protein</fullName>
    </submittedName>
</protein>
<evidence type="ECO:0000313" key="3">
    <source>
        <dbReference type="Proteomes" id="UP001190700"/>
    </source>
</evidence>
<proteinExistence type="predicted"/>
<organism evidence="2 3">
    <name type="scientific">Cymbomonas tetramitiformis</name>
    <dbReference type="NCBI Taxonomy" id="36881"/>
    <lineage>
        <taxon>Eukaryota</taxon>
        <taxon>Viridiplantae</taxon>
        <taxon>Chlorophyta</taxon>
        <taxon>Pyramimonadophyceae</taxon>
        <taxon>Pyramimonadales</taxon>
        <taxon>Pyramimonadaceae</taxon>
        <taxon>Cymbomonas</taxon>
    </lineage>
</organism>
<feature type="compositionally biased region" description="Basic and acidic residues" evidence="1">
    <location>
        <begin position="150"/>
        <end position="174"/>
    </location>
</feature>